<sequence>MVYSRRTIMTVTGPSFIALQVRDLERSAQFYETYLGLRRTPQAPPNAVVFATDPIPFAVREPLPGVNLDEISRPGLGVALWMHGSDVRSLLTKLKEADVRILQEPTPGPFGESIIFADPDGYAVTVHDRV</sequence>
<dbReference type="SUPFAM" id="SSF54593">
    <property type="entry name" value="Glyoxalase/Bleomycin resistance protein/Dihydroxybiphenyl dioxygenase"/>
    <property type="match status" value="1"/>
</dbReference>
<evidence type="ECO:0000259" key="1">
    <source>
        <dbReference type="PROSITE" id="PS51819"/>
    </source>
</evidence>
<evidence type="ECO:0000313" key="3">
    <source>
        <dbReference type="Proteomes" id="UP000017174"/>
    </source>
</evidence>
<dbReference type="PATRIC" id="fig|888019.4.peg.1558"/>
<dbReference type="InterPro" id="IPR037523">
    <property type="entry name" value="VOC_core"/>
</dbReference>
<dbReference type="Pfam" id="PF00903">
    <property type="entry name" value="Glyoxalase"/>
    <property type="match status" value="1"/>
</dbReference>
<dbReference type="PROSITE" id="PS51819">
    <property type="entry name" value="VOC"/>
    <property type="match status" value="1"/>
</dbReference>
<evidence type="ECO:0000313" key="2">
    <source>
        <dbReference type="EMBL" id="ERT65454.1"/>
    </source>
</evidence>
<dbReference type="InterPro" id="IPR029068">
    <property type="entry name" value="Glyas_Bleomycin-R_OHBP_Dase"/>
</dbReference>
<organism evidence="2 3">
    <name type="scientific">Rothia aeria F0184</name>
    <dbReference type="NCBI Taxonomy" id="888019"/>
    <lineage>
        <taxon>Bacteria</taxon>
        <taxon>Bacillati</taxon>
        <taxon>Actinomycetota</taxon>
        <taxon>Actinomycetes</taxon>
        <taxon>Micrococcales</taxon>
        <taxon>Micrococcaceae</taxon>
        <taxon>Rothia</taxon>
    </lineage>
</organism>
<reference evidence="2 3" key="1">
    <citation type="submission" date="2013-08" db="EMBL/GenBank/DDBJ databases">
        <authorList>
            <person name="Weinstock G."/>
            <person name="Sodergren E."/>
            <person name="Wylie T."/>
            <person name="Fulton L."/>
            <person name="Fulton R."/>
            <person name="Fronick C."/>
            <person name="O'Laughlin M."/>
            <person name="Godfrey J."/>
            <person name="Miner T."/>
            <person name="Herter B."/>
            <person name="Appelbaum E."/>
            <person name="Cordes M."/>
            <person name="Lek S."/>
            <person name="Wollam A."/>
            <person name="Pepin K.H."/>
            <person name="Palsikar V.B."/>
            <person name="Mitreva M."/>
            <person name="Wilson R.K."/>
        </authorList>
    </citation>
    <scope>NUCLEOTIDE SEQUENCE [LARGE SCALE GENOMIC DNA]</scope>
    <source>
        <strain evidence="2 3">F0184</strain>
    </source>
</reference>
<accession>U7V2S1</accession>
<feature type="domain" description="VOC" evidence="1">
    <location>
        <begin position="13"/>
        <end position="129"/>
    </location>
</feature>
<comment type="caution">
    <text evidence="2">The sequence shown here is derived from an EMBL/GenBank/DDBJ whole genome shotgun (WGS) entry which is preliminary data.</text>
</comment>
<dbReference type="Proteomes" id="UP000017174">
    <property type="component" value="Unassembled WGS sequence"/>
</dbReference>
<name>U7V2S1_9MICC</name>
<dbReference type="AlphaFoldDB" id="U7V2S1"/>
<dbReference type="Gene3D" id="3.10.180.10">
    <property type="entry name" value="2,3-Dihydroxybiphenyl 1,2-Dioxygenase, domain 1"/>
    <property type="match status" value="1"/>
</dbReference>
<protein>
    <submittedName>
        <fullName evidence="2">Glyoxalase family protein</fullName>
    </submittedName>
</protein>
<dbReference type="HOGENOM" id="CLU_164556_0_0_11"/>
<gene>
    <name evidence="2" type="ORF">HMPREF0742_01844</name>
</gene>
<proteinExistence type="predicted"/>
<dbReference type="InterPro" id="IPR004360">
    <property type="entry name" value="Glyas_Fos-R_dOase_dom"/>
</dbReference>
<dbReference type="EMBL" id="AXZG01000053">
    <property type="protein sequence ID" value="ERT65454.1"/>
    <property type="molecule type" value="Genomic_DNA"/>
</dbReference>